<evidence type="ECO:0000313" key="1">
    <source>
        <dbReference type="EMBL" id="OMJ27716.1"/>
    </source>
</evidence>
<evidence type="ECO:0000313" key="2">
    <source>
        <dbReference type="Proteomes" id="UP000187429"/>
    </source>
</evidence>
<sequence length="194" mass="22751">MILCLARSYSVINSSKNKNSLNEAGKNTAYIKFNRNYSSNELKSYDNYKLSNFRINKRDLSESTIDKNIIEIKKYANDLKASFKIFYETILSKKDELLNQGKIGSFEKELFNLLNKNMINAAVNERNEKNFDMLFTLSDQETKTNFIEIYGLVKKNNQTFKKLKDILNTIQNKNNNYAIIKENVLEVYNILKEY</sequence>
<accession>A0A1R1YLV7</accession>
<dbReference type="EMBL" id="LSSM01000868">
    <property type="protein sequence ID" value="OMJ27716.1"/>
    <property type="molecule type" value="Genomic_DNA"/>
</dbReference>
<comment type="caution">
    <text evidence="1">The sequence shown here is derived from an EMBL/GenBank/DDBJ whole genome shotgun (WGS) entry which is preliminary data.</text>
</comment>
<reference evidence="2" key="1">
    <citation type="submission" date="2017-01" db="EMBL/GenBank/DDBJ databases">
        <authorList>
            <person name="Wang Y."/>
            <person name="White M."/>
            <person name="Kvist S."/>
            <person name="Moncalvo J.-M."/>
        </authorList>
    </citation>
    <scope>NUCLEOTIDE SEQUENCE [LARGE SCALE GENOMIC DNA]</scope>
    <source>
        <strain evidence="2">ID-206-W2</strain>
    </source>
</reference>
<name>A0A1R1YLV7_9FUNG</name>
<gene>
    <name evidence="1" type="ORF">AYI69_g2839</name>
</gene>
<dbReference type="AlphaFoldDB" id="A0A1R1YLV7"/>
<organism evidence="1 2">
    <name type="scientific">Smittium culicis</name>
    <dbReference type="NCBI Taxonomy" id="133412"/>
    <lineage>
        <taxon>Eukaryota</taxon>
        <taxon>Fungi</taxon>
        <taxon>Fungi incertae sedis</taxon>
        <taxon>Zoopagomycota</taxon>
        <taxon>Kickxellomycotina</taxon>
        <taxon>Harpellomycetes</taxon>
        <taxon>Harpellales</taxon>
        <taxon>Legeriomycetaceae</taxon>
        <taxon>Smittium</taxon>
    </lineage>
</organism>
<protein>
    <submittedName>
        <fullName evidence="1">Uncharacterized protein</fullName>
    </submittedName>
</protein>
<proteinExistence type="predicted"/>
<keyword evidence="2" id="KW-1185">Reference proteome</keyword>
<dbReference type="Proteomes" id="UP000187429">
    <property type="component" value="Unassembled WGS sequence"/>
</dbReference>